<name>A0A941W3Q4_9BACT</name>
<protein>
    <submittedName>
        <fullName evidence="2">Uncharacterized protein</fullName>
    </submittedName>
</protein>
<dbReference type="Pfam" id="PF19865">
    <property type="entry name" value="DUF6338"/>
    <property type="match status" value="1"/>
</dbReference>
<evidence type="ECO:0000313" key="3">
    <source>
        <dbReference type="Proteomes" id="UP000722750"/>
    </source>
</evidence>
<dbReference type="EMBL" id="JAANXD010000077">
    <property type="protein sequence ID" value="MBS1258964.1"/>
    <property type="molecule type" value="Genomic_DNA"/>
</dbReference>
<gene>
    <name evidence="2" type="ORF">MAG551_02028</name>
</gene>
<feature type="transmembrane region" description="Helical" evidence="1">
    <location>
        <begin position="74"/>
        <end position="95"/>
    </location>
</feature>
<proteinExistence type="predicted"/>
<evidence type="ECO:0000313" key="2">
    <source>
        <dbReference type="EMBL" id="MBS1258964.1"/>
    </source>
</evidence>
<accession>A0A941W3Q4</accession>
<comment type="caution">
    <text evidence="2">The sequence shown here is derived from an EMBL/GenBank/DDBJ whole genome shotgun (WGS) entry which is preliminary data.</text>
</comment>
<keyword evidence="1" id="KW-1133">Transmembrane helix</keyword>
<dbReference type="Proteomes" id="UP000722750">
    <property type="component" value="Unassembled WGS sequence"/>
</dbReference>
<sequence>MNIWQIDKLALFLTFFIPGFISIKIYDLLVPSELRNFPKTLFEAIGYSALNFAALSWLIYLIHSGNFYSNHGFWYFVFLFIIMFLAPISWPFLFIKLSLWKPVAKYIIHPIHKPWDYVFGKKESFWIIVHLKDGRKIGGKFDTNSFASSYPAEEQIYLEEVWKLKENGGFVEPIDRSQGILISSKEILSIEFFK</sequence>
<organism evidence="2 3">
    <name type="scientific">Candidatus Scalindua arabica</name>
    <dbReference type="NCBI Taxonomy" id="1127984"/>
    <lineage>
        <taxon>Bacteria</taxon>
        <taxon>Pseudomonadati</taxon>
        <taxon>Planctomycetota</taxon>
        <taxon>Candidatus Brocadiia</taxon>
        <taxon>Candidatus Brocadiales</taxon>
        <taxon>Candidatus Scalinduaceae</taxon>
        <taxon>Candidatus Scalindua</taxon>
    </lineage>
</organism>
<keyword evidence="1" id="KW-0812">Transmembrane</keyword>
<feature type="transmembrane region" description="Helical" evidence="1">
    <location>
        <begin position="41"/>
        <end position="62"/>
    </location>
</feature>
<dbReference type="InterPro" id="IPR045919">
    <property type="entry name" value="DUF6338"/>
</dbReference>
<feature type="transmembrane region" description="Helical" evidence="1">
    <location>
        <begin position="12"/>
        <end position="29"/>
    </location>
</feature>
<dbReference type="AlphaFoldDB" id="A0A941W3Q4"/>
<reference evidence="2" key="1">
    <citation type="journal article" date="2021" name="ISME J.">
        <title>Fine-scale metabolic discontinuity in a stratified prokaryote microbiome of a Red Sea deep halocline.</title>
        <authorList>
            <person name="Michoud G."/>
            <person name="Ngugi D.K."/>
            <person name="Barozzi A."/>
            <person name="Merlino G."/>
            <person name="Calleja M.L."/>
            <person name="Delgado-Huertas A."/>
            <person name="Moran X.A.G."/>
            <person name="Daffonchio D."/>
        </authorList>
    </citation>
    <scope>NUCLEOTIDE SEQUENCE</scope>
    <source>
        <strain evidence="2">SuakinDeep_MAG55_1</strain>
    </source>
</reference>
<keyword evidence="1" id="KW-0472">Membrane</keyword>
<evidence type="ECO:0000256" key="1">
    <source>
        <dbReference type="SAM" id="Phobius"/>
    </source>
</evidence>